<protein>
    <submittedName>
        <fullName evidence="1">Uncharacterized protein</fullName>
    </submittedName>
</protein>
<keyword evidence="2" id="KW-1185">Reference proteome</keyword>
<dbReference type="Proteomes" id="UP001159405">
    <property type="component" value="Unassembled WGS sequence"/>
</dbReference>
<organism evidence="1 2">
    <name type="scientific">Porites lobata</name>
    <dbReference type="NCBI Taxonomy" id="104759"/>
    <lineage>
        <taxon>Eukaryota</taxon>
        <taxon>Metazoa</taxon>
        <taxon>Cnidaria</taxon>
        <taxon>Anthozoa</taxon>
        <taxon>Hexacorallia</taxon>
        <taxon>Scleractinia</taxon>
        <taxon>Fungiina</taxon>
        <taxon>Poritidae</taxon>
        <taxon>Porites</taxon>
    </lineage>
</organism>
<comment type="caution">
    <text evidence="1">The sequence shown here is derived from an EMBL/GenBank/DDBJ whole genome shotgun (WGS) entry which is preliminary data.</text>
</comment>
<feature type="non-terminal residue" evidence="1">
    <location>
        <position position="106"/>
    </location>
</feature>
<name>A0ABN8NH85_9CNID</name>
<evidence type="ECO:0000313" key="2">
    <source>
        <dbReference type="Proteomes" id="UP001159405"/>
    </source>
</evidence>
<gene>
    <name evidence="1" type="ORF">PLOB_00017684</name>
</gene>
<reference evidence="1 2" key="1">
    <citation type="submission" date="2022-05" db="EMBL/GenBank/DDBJ databases">
        <authorList>
            <consortium name="Genoscope - CEA"/>
            <person name="William W."/>
        </authorList>
    </citation>
    <scope>NUCLEOTIDE SEQUENCE [LARGE SCALE GENOMIC DNA]</scope>
</reference>
<evidence type="ECO:0000313" key="1">
    <source>
        <dbReference type="EMBL" id="CAH3109308.1"/>
    </source>
</evidence>
<sequence length="106" mass="12321">MKRVWEPRSEIRAKTVKTRVLGSSLSSSLPSSAILVSERSHKIFQIFVHIYADFFPPKEKLNAEWEKKRGYKAFLSSDLLVWVKELYSVNNQKSLAWMPLHTVSIK</sequence>
<accession>A0ABN8NH85</accession>
<proteinExistence type="predicted"/>
<dbReference type="EMBL" id="CALNXK010000021">
    <property type="protein sequence ID" value="CAH3109308.1"/>
    <property type="molecule type" value="Genomic_DNA"/>
</dbReference>